<feature type="region of interest" description="Disordered" evidence="1">
    <location>
        <begin position="1"/>
        <end position="43"/>
    </location>
</feature>
<evidence type="ECO:0000256" key="1">
    <source>
        <dbReference type="SAM" id="MobiDB-lite"/>
    </source>
</evidence>
<dbReference type="AlphaFoldDB" id="A0A5J5C819"/>
<comment type="caution">
    <text evidence="2">The sequence shown here is derived from an EMBL/GenBank/DDBJ whole genome shotgun (WGS) entry which is preliminary data.</text>
</comment>
<keyword evidence="3" id="KW-1185">Reference proteome</keyword>
<gene>
    <name evidence="2" type="ORF">FQN60_009230</name>
</gene>
<evidence type="ECO:0000313" key="3">
    <source>
        <dbReference type="Proteomes" id="UP000327493"/>
    </source>
</evidence>
<sequence length="43" mass="4719">MVKMLVEFGATSTARDHTTGDPWTTPRPGRPRPPASTFTRPPP</sequence>
<accession>A0A5J5C819</accession>
<dbReference type="Proteomes" id="UP000327493">
    <property type="component" value="Unassembled WGS sequence"/>
</dbReference>
<organism evidence="2 3">
    <name type="scientific">Etheostoma spectabile</name>
    <name type="common">orangethroat darter</name>
    <dbReference type="NCBI Taxonomy" id="54343"/>
    <lineage>
        <taxon>Eukaryota</taxon>
        <taxon>Metazoa</taxon>
        <taxon>Chordata</taxon>
        <taxon>Craniata</taxon>
        <taxon>Vertebrata</taxon>
        <taxon>Euteleostomi</taxon>
        <taxon>Actinopterygii</taxon>
        <taxon>Neopterygii</taxon>
        <taxon>Teleostei</taxon>
        <taxon>Neoteleostei</taxon>
        <taxon>Acanthomorphata</taxon>
        <taxon>Eupercaria</taxon>
        <taxon>Perciformes</taxon>
        <taxon>Percoidei</taxon>
        <taxon>Percidae</taxon>
        <taxon>Etheostomatinae</taxon>
        <taxon>Etheostoma</taxon>
    </lineage>
</organism>
<reference evidence="2 3" key="1">
    <citation type="submission" date="2019-08" db="EMBL/GenBank/DDBJ databases">
        <title>A chromosome-level genome assembly, high-density linkage maps, and genome scans reveal the genomic architecture of hybrid incompatibilities underlying speciation via character displacement in darters (Percidae: Etheostominae).</title>
        <authorList>
            <person name="Moran R.L."/>
            <person name="Catchen J.M."/>
            <person name="Fuller R.C."/>
        </authorList>
    </citation>
    <scope>NUCLEOTIDE SEQUENCE [LARGE SCALE GENOMIC DNA]</scope>
    <source>
        <strain evidence="2">EspeVRDwgs_2016</strain>
        <tissue evidence="2">Muscle</tissue>
    </source>
</reference>
<proteinExistence type="predicted"/>
<evidence type="ECO:0000313" key="2">
    <source>
        <dbReference type="EMBL" id="KAA8577393.1"/>
    </source>
</evidence>
<name>A0A5J5C819_9PERO</name>
<dbReference type="EMBL" id="VOFY01002917">
    <property type="protein sequence ID" value="KAA8577393.1"/>
    <property type="molecule type" value="Genomic_DNA"/>
</dbReference>
<protein>
    <submittedName>
        <fullName evidence="2">Uncharacterized protein</fullName>
    </submittedName>
</protein>